<feature type="transmembrane region" description="Helical" evidence="1">
    <location>
        <begin position="60"/>
        <end position="80"/>
    </location>
</feature>
<keyword evidence="1" id="KW-1133">Transmembrane helix</keyword>
<keyword evidence="1" id="KW-0472">Membrane</keyword>
<reference evidence="2 3" key="1">
    <citation type="submission" date="2023-05" db="EMBL/GenBank/DDBJ databases">
        <authorList>
            <person name="Yin Y."/>
            <person name="Lu Z."/>
        </authorList>
    </citation>
    <scope>NUCLEOTIDE SEQUENCE [LARGE SCALE GENOMIC DNA]</scope>
    <source>
        <strain evidence="2 3">ZM22</strain>
    </source>
</reference>
<dbReference type="EMBL" id="CP125947">
    <property type="protein sequence ID" value="WHS64700.1"/>
    <property type="molecule type" value="Genomic_DNA"/>
</dbReference>
<name>A0ABY8SQM7_9BURK</name>
<evidence type="ECO:0000256" key="1">
    <source>
        <dbReference type="SAM" id="Phobius"/>
    </source>
</evidence>
<dbReference type="Proteomes" id="UP001240697">
    <property type="component" value="Chromosome"/>
</dbReference>
<gene>
    <name evidence="2" type="ORF">QMY55_19740</name>
</gene>
<protein>
    <recommendedName>
        <fullName evidence="4">DUF304 domain-containing protein</fullName>
    </recommendedName>
</protein>
<evidence type="ECO:0008006" key="4">
    <source>
        <dbReference type="Google" id="ProtNLM"/>
    </source>
</evidence>
<evidence type="ECO:0000313" key="3">
    <source>
        <dbReference type="Proteomes" id="UP001240697"/>
    </source>
</evidence>
<sequence>MEANARKIDGEISAGEKRLKLIAEETAVGERKLKDLTSNVNLFSEEFSSFSDHGAKQARVFLCLSVIPLAVILILTWQLLSGAVDLSVKYSQEPKLDLLTIFVTRIPYLVVCTSILGVCYSLAIFLFGRITNIYSERLDFSKIGIIAKDVATASANNINISEKELLENRTFLKIEMLKSYLSGNIGTFNYRKRTINIDNSEKYLKKEVGSGAKEISENKSEE</sequence>
<proteinExistence type="predicted"/>
<accession>A0ABY8SQM7</accession>
<evidence type="ECO:0000313" key="2">
    <source>
        <dbReference type="EMBL" id="WHS64700.1"/>
    </source>
</evidence>
<dbReference type="RefSeq" id="WP_283485813.1">
    <property type="nucleotide sequence ID" value="NZ_CP125947.1"/>
</dbReference>
<feature type="transmembrane region" description="Helical" evidence="1">
    <location>
        <begin position="106"/>
        <end position="127"/>
    </location>
</feature>
<keyword evidence="3" id="KW-1185">Reference proteome</keyword>
<organism evidence="2 3">
    <name type="scientific">Comamonas resistens</name>
    <dbReference type="NCBI Taxonomy" id="3046670"/>
    <lineage>
        <taxon>Bacteria</taxon>
        <taxon>Pseudomonadati</taxon>
        <taxon>Pseudomonadota</taxon>
        <taxon>Betaproteobacteria</taxon>
        <taxon>Burkholderiales</taxon>
        <taxon>Comamonadaceae</taxon>
        <taxon>Comamonas</taxon>
    </lineage>
</organism>
<keyword evidence="1" id="KW-0812">Transmembrane</keyword>